<dbReference type="InterPro" id="IPR000835">
    <property type="entry name" value="HTH_MarR-typ"/>
</dbReference>
<evidence type="ECO:0000259" key="1">
    <source>
        <dbReference type="PROSITE" id="PS50995"/>
    </source>
</evidence>
<name>A0ABU9J1H7_9GAMM</name>
<gene>
    <name evidence="2" type="ORF">AAD027_12025</name>
</gene>
<dbReference type="PANTHER" id="PTHR33164:SF105">
    <property type="entry name" value="TRANSCRIPTIONAL REPRESSOR PROTEIN-RELATED"/>
    <property type="match status" value="1"/>
</dbReference>
<dbReference type="Gene3D" id="1.10.10.10">
    <property type="entry name" value="Winged helix-like DNA-binding domain superfamily/Winged helix DNA-binding domain"/>
    <property type="match status" value="1"/>
</dbReference>
<dbReference type="Pfam" id="PF12840">
    <property type="entry name" value="HTH_20"/>
    <property type="match status" value="1"/>
</dbReference>
<dbReference type="InterPro" id="IPR039422">
    <property type="entry name" value="MarR/SlyA-like"/>
</dbReference>
<accession>A0ABU9J1H7</accession>
<keyword evidence="3" id="KW-1185">Reference proteome</keyword>
<organism evidence="2 3">
    <name type="scientific">Pseudoxanthomonas putridarboris</name>
    <dbReference type="NCBI Taxonomy" id="752605"/>
    <lineage>
        <taxon>Bacteria</taxon>
        <taxon>Pseudomonadati</taxon>
        <taxon>Pseudomonadota</taxon>
        <taxon>Gammaproteobacteria</taxon>
        <taxon>Lysobacterales</taxon>
        <taxon>Lysobacteraceae</taxon>
        <taxon>Pseudoxanthomonas</taxon>
    </lineage>
</organism>
<dbReference type="SUPFAM" id="SSF46785">
    <property type="entry name" value="Winged helix' DNA-binding domain"/>
    <property type="match status" value="1"/>
</dbReference>
<dbReference type="EMBL" id="JBBWWT010000005">
    <property type="protein sequence ID" value="MEL1265087.1"/>
    <property type="molecule type" value="Genomic_DNA"/>
</dbReference>
<evidence type="ECO:0000313" key="3">
    <source>
        <dbReference type="Proteomes" id="UP001459204"/>
    </source>
</evidence>
<dbReference type="PROSITE" id="PS50995">
    <property type="entry name" value="HTH_MARR_2"/>
    <property type="match status" value="1"/>
</dbReference>
<comment type="caution">
    <text evidence="2">The sequence shown here is derived from an EMBL/GenBank/DDBJ whole genome shotgun (WGS) entry which is preliminary data.</text>
</comment>
<dbReference type="InterPro" id="IPR036390">
    <property type="entry name" value="WH_DNA-bd_sf"/>
</dbReference>
<feature type="domain" description="HTH marR-type" evidence="1">
    <location>
        <begin position="7"/>
        <end position="144"/>
    </location>
</feature>
<reference evidence="2 3" key="1">
    <citation type="submission" date="2024-04" db="EMBL/GenBank/DDBJ databases">
        <title>Draft genome sequence of Pseudoxanthomonas putridarboris WD12.</title>
        <authorList>
            <person name="Oh J."/>
        </authorList>
    </citation>
    <scope>NUCLEOTIDE SEQUENCE [LARGE SCALE GENOMIC DNA]</scope>
    <source>
        <strain evidence="2 3">WD12</strain>
    </source>
</reference>
<sequence>MDNPTPSVCTCFRLRRASRRVTQLYDHELAAVGLSLNQYSILRRTEREARTLGSLADELGMDRTTLSRNLSPLIDADLLESVRGHDARQRLIALTDEGRQRLASARPLWRRAQKTIDRMLGASGIARLHADLDHLDDLLRQHLGDAA</sequence>
<dbReference type="PANTHER" id="PTHR33164">
    <property type="entry name" value="TRANSCRIPTIONAL REGULATOR, MARR FAMILY"/>
    <property type="match status" value="1"/>
</dbReference>
<dbReference type="InterPro" id="IPR036388">
    <property type="entry name" value="WH-like_DNA-bd_sf"/>
</dbReference>
<evidence type="ECO:0000313" key="2">
    <source>
        <dbReference type="EMBL" id="MEL1265087.1"/>
    </source>
</evidence>
<dbReference type="Proteomes" id="UP001459204">
    <property type="component" value="Unassembled WGS sequence"/>
</dbReference>
<proteinExistence type="predicted"/>
<protein>
    <submittedName>
        <fullName evidence="2">MarR family winged helix-turn-helix transcriptional regulator</fullName>
    </submittedName>
</protein>
<dbReference type="RefSeq" id="WP_341726261.1">
    <property type="nucleotide sequence ID" value="NZ_JBBWWT010000005.1"/>
</dbReference>
<dbReference type="SMART" id="SM00347">
    <property type="entry name" value="HTH_MARR"/>
    <property type="match status" value="1"/>
</dbReference>